<evidence type="ECO:0000256" key="4">
    <source>
        <dbReference type="RuleBase" id="RU000535"/>
    </source>
</evidence>
<sequence length="98" mass="10789">MVKENLTPGRGKILVKPAPEEMKTKSGIVLPDSAKEKPQEGTVIAVGIEEITSNGQKIPLQCKVGDKVIYKKYGGDEVKIDNEEYMLLSDGDILAFRR</sequence>
<dbReference type="PANTHER" id="PTHR10772:SF63">
    <property type="entry name" value="20 KDA CHAPERONIN, CHLOROPLASTIC"/>
    <property type="match status" value="1"/>
</dbReference>
<evidence type="ECO:0000256" key="3">
    <source>
        <dbReference type="HAMAP-Rule" id="MF_00580"/>
    </source>
</evidence>
<proteinExistence type="inferred from homology"/>
<dbReference type="NCBIfam" id="NF001531">
    <property type="entry name" value="PRK00364.2-2"/>
    <property type="match status" value="1"/>
</dbReference>
<evidence type="ECO:0000313" key="5">
    <source>
        <dbReference type="EMBL" id="OGC04352.1"/>
    </source>
</evidence>
<dbReference type="Proteomes" id="UP000176938">
    <property type="component" value="Unassembled WGS sequence"/>
</dbReference>
<dbReference type="GO" id="GO:0005524">
    <property type="term" value="F:ATP binding"/>
    <property type="evidence" value="ECO:0007669"/>
    <property type="project" value="InterPro"/>
</dbReference>
<dbReference type="FunFam" id="2.30.33.40:FF:000001">
    <property type="entry name" value="10 kDa chaperonin"/>
    <property type="match status" value="1"/>
</dbReference>
<name>A0A1F4R837_UNCSA</name>
<dbReference type="CDD" id="cd00320">
    <property type="entry name" value="cpn10"/>
    <property type="match status" value="1"/>
</dbReference>
<dbReference type="Gene3D" id="2.30.33.40">
    <property type="entry name" value="GroES chaperonin"/>
    <property type="match status" value="1"/>
</dbReference>
<dbReference type="InterPro" id="IPR011032">
    <property type="entry name" value="GroES-like_sf"/>
</dbReference>
<comment type="caution">
    <text evidence="5">The sequence shown here is derived from an EMBL/GenBank/DDBJ whole genome shotgun (WGS) entry which is preliminary data.</text>
</comment>
<comment type="subcellular location">
    <subcellularLocation>
        <location evidence="3">Cytoplasm</location>
    </subcellularLocation>
</comment>
<dbReference type="InterPro" id="IPR037124">
    <property type="entry name" value="Chaperonin_GroES_sf"/>
</dbReference>
<comment type="function">
    <text evidence="3 4">Together with the chaperonin GroEL, plays an essential role in assisting protein folding. The GroEL-GroES system forms a nano-cage that allows encapsulation of the non-native substrate proteins and provides a physical environment optimized to promote and accelerate protein folding. GroES binds to the apical surface of the GroEL ring, thereby capping the opening of the GroEL channel.</text>
</comment>
<dbReference type="PRINTS" id="PR00297">
    <property type="entry name" value="CHAPERONIN10"/>
</dbReference>
<evidence type="ECO:0000256" key="2">
    <source>
        <dbReference type="ARBA" id="ARBA00023186"/>
    </source>
</evidence>
<dbReference type="GO" id="GO:0044183">
    <property type="term" value="F:protein folding chaperone"/>
    <property type="evidence" value="ECO:0007669"/>
    <property type="project" value="InterPro"/>
</dbReference>
<gene>
    <name evidence="3" type="primary">groES</name>
    <name evidence="3" type="synonym">groS</name>
    <name evidence="5" type="ORF">A3H38_03125</name>
</gene>
<protein>
    <recommendedName>
        <fullName evidence="3">Co-chaperonin GroES</fullName>
    </recommendedName>
    <alternativeName>
        <fullName evidence="3">10 kDa chaperonin</fullName>
    </alternativeName>
    <alternativeName>
        <fullName evidence="3">Chaperonin-10</fullName>
        <shortName evidence="3">Cpn10</shortName>
    </alternativeName>
</protein>
<dbReference type="EMBL" id="METP01000054">
    <property type="protein sequence ID" value="OGC04352.1"/>
    <property type="molecule type" value="Genomic_DNA"/>
</dbReference>
<dbReference type="GO" id="GO:0051082">
    <property type="term" value="F:unfolded protein binding"/>
    <property type="evidence" value="ECO:0007669"/>
    <property type="project" value="TreeGrafter"/>
</dbReference>
<keyword evidence="2 3" id="KW-0143">Chaperone</keyword>
<dbReference type="HAMAP" id="MF_00580">
    <property type="entry name" value="CH10"/>
    <property type="match status" value="1"/>
</dbReference>
<dbReference type="PANTHER" id="PTHR10772">
    <property type="entry name" value="10 KDA HEAT SHOCK PROTEIN"/>
    <property type="match status" value="1"/>
</dbReference>
<dbReference type="InterPro" id="IPR020818">
    <property type="entry name" value="Chaperonin_GroES"/>
</dbReference>
<dbReference type="Pfam" id="PF00166">
    <property type="entry name" value="Cpn10"/>
    <property type="match status" value="1"/>
</dbReference>
<comment type="similarity">
    <text evidence="1 3 4">Belongs to the GroES chaperonin family.</text>
</comment>
<dbReference type="GO" id="GO:0051087">
    <property type="term" value="F:protein-folding chaperone binding"/>
    <property type="evidence" value="ECO:0007669"/>
    <property type="project" value="TreeGrafter"/>
</dbReference>
<dbReference type="SMART" id="SM00883">
    <property type="entry name" value="Cpn10"/>
    <property type="match status" value="1"/>
</dbReference>
<dbReference type="AlphaFoldDB" id="A0A1F4R837"/>
<dbReference type="GO" id="GO:0005737">
    <property type="term" value="C:cytoplasm"/>
    <property type="evidence" value="ECO:0007669"/>
    <property type="project" value="UniProtKB-SubCell"/>
</dbReference>
<organism evidence="5 6">
    <name type="scientific">candidate division WOR-1 bacterium RIFCSPLOWO2_02_FULL_46_20</name>
    <dbReference type="NCBI Taxonomy" id="1802567"/>
    <lineage>
        <taxon>Bacteria</taxon>
        <taxon>Bacillati</taxon>
        <taxon>Saganbacteria</taxon>
    </lineage>
</organism>
<keyword evidence="3" id="KW-0963">Cytoplasm</keyword>
<comment type="subunit">
    <text evidence="3">Heptamer of 7 subunits arranged in a ring. Interacts with the chaperonin GroEL.</text>
</comment>
<accession>A0A1F4R837</accession>
<evidence type="ECO:0000256" key="1">
    <source>
        <dbReference type="ARBA" id="ARBA00006975"/>
    </source>
</evidence>
<reference evidence="5 6" key="1">
    <citation type="journal article" date="2016" name="Nat. Commun.">
        <title>Thousands of microbial genomes shed light on interconnected biogeochemical processes in an aquifer system.</title>
        <authorList>
            <person name="Anantharaman K."/>
            <person name="Brown C.T."/>
            <person name="Hug L.A."/>
            <person name="Sharon I."/>
            <person name="Castelle C.J."/>
            <person name="Probst A.J."/>
            <person name="Thomas B.C."/>
            <person name="Singh A."/>
            <person name="Wilkins M.J."/>
            <person name="Karaoz U."/>
            <person name="Brodie E.L."/>
            <person name="Williams K.H."/>
            <person name="Hubbard S.S."/>
            <person name="Banfield J.F."/>
        </authorList>
    </citation>
    <scope>NUCLEOTIDE SEQUENCE [LARGE SCALE GENOMIC DNA]</scope>
</reference>
<evidence type="ECO:0000313" key="6">
    <source>
        <dbReference type="Proteomes" id="UP000176938"/>
    </source>
</evidence>
<dbReference type="SUPFAM" id="SSF50129">
    <property type="entry name" value="GroES-like"/>
    <property type="match status" value="1"/>
</dbReference>
<dbReference type="GO" id="GO:0046872">
    <property type="term" value="F:metal ion binding"/>
    <property type="evidence" value="ECO:0007669"/>
    <property type="project" value="TreeGrafter"/>
</dbReference>